<protein>
    <submittedName>
        <fullName evidence="2">GNAT family N-acetyltransferase</fullName>
    </submittedName>
</protein>
<dbReference type="RefSeq" id="WP_161920594.1">
    <property type="nucleotide sequence ID" value="NZ_JAACYS010000033.1"/>
</dbReference>
<accession>A0ABX0A2U7</accession>
<dbReference type="Pfam" id="PF00583">
    <property type="entry name" value="Acetyltransf_1"/>
    <property type="match status" value="1"/>
</dbReference>
<evidence type="ECO:0000259" key="1">
    <source>
        <dbReference type="PROSITE" id="PS51186"/>
    </source>
</evidence>
<feature type="domain" description="N-acetyltransferase" evidence="1">
    <location>
        <begin position="115"/>
        <end position="249"/>
    </location>
</feature>
<dbReference type="InterPro" id="IPR000182">
    <property type="entry name" value="GNAT_dom"/>
</dbReference>
<comment type="caution">
    <text evidence="2">The sequence shown here is derived from an EMBL/GenBank/DDBJ whole genome shotgun (WGS) entry which is preliminary data.</text>
</comment>
<dbReference type="InterPro" id="IPR016181">
    <property type="entry name" value="Acyl_CoA_acyltransferase"/>
</dbReference>
<evidence type="ECO:0000313" key="2">
    <source>
        <dbReference type="EMBL" id="NCU17763.1"/>
    </source>
</evidence>
<proteinExistence type="predicted"/>
<dbReference type="Gene3D" id="3.40.630.30">
    <property type="match status" value="1"/>
</dbReference>
<sequence length="249" mass="29558">MNISFANIHNFGNVIIEDELIQHYHFPEMLNYYSGNFITFKRMPSIDEFKETADCLKNFHLKNGQNHLLFYFPEGEYLDEELQQYLKANDYDFSYNELYKIHPNDFPSFTKNPNIVVETVKLETLDTFLQLQYNLDLEFGIEFAKGKQMIHKTNFYNENWKQVIAFYQGTPAGTLDLIVSEKTVEIDNFTLLESFRKKGIGKHMQKYVMEQYPNHTVILVAEGEGTAREMYRKQNYQFVSFQYEALIIF</sequence>
<keyword evidence="3" id="KW-1185">Reference proteome</keyword>
<dbReference type="Pfam" id="PF18467">
    <property type="entry name" value="DUF5613"/>
    <property type="match status" value="1"/>
</dbReference>
<dbReference type="InterPro" id="IPR040549">
    <property type="entry name" value="DUF5613"/>
</dbReference>
<dbReference type="CDD" id="cd04301">
    <property type="entry name" value="NAT_SF"/>
    <property type="match status" value="1"/>
</dbReference>
<organism evidence="2 3">
    <name type="scientific">Pallidibacillus pasinlerensis</name>
    <dbReference type="NCBI Taxonomy" id="2703818"/>
    <lineage>
        <taxon>Bacteria</taxon>
        <taxon>Bacillati</taxon>
        <taxon>Bacillota</taxon>
        <taxon>Bacilli</taxon>
        <taxon>Bacillales</taxon>
        <taxon>Bacillaceae</taxon>
        <taxon>Pallidibacillus</taxon>
    </lineage>
</organism>
<gene>
    <name evidence="2" type="ORF">GW534_08345</name>
</gene>
<evidence type="ECO:0000313" key="3">
    <source>
        <dbReference type="Proteomes" id="UP000743899"/>
    </source>
</evidence>
<dbReference type="Proteomes" id="UP000743899">
    <property type="component" value="Unassembled WGS sequence"/>
</dbReference>
<name>A0ABX0A2U7_9BACI</name>
<dbReference type="PROSITE" id="PS51186">
    <property type="entry name" value="GNAT"/>
    <property type="match status" value="1"/>
</dbReference>
<dbReference type="EMBL" id="JAACYS010000033">
    <property type="protein sequence ID" value="NCU17763.1"/>
    <property type="molecule type" value="Genomic_DNA"/>
</dbReference>
<dbReference type="SUPFAM" id="SSF55729">
    <property type="entry name" value="Acyl-CoA N-acyltransferases (Nat)"/>
    <property type="match status" value="1"/>
</dbReference>
<reference evidence="2 3" key="1">
    <citation type="submission" date="2020-01" db="EMBL/GenBank/DDBJ databases">
        <title>A novel Bacillus sp. from Pasinler.</title>
        <authorList>
            <person name="Adiguzel A."/>
            <person name="Ay H."/>
            <person name="Baltaci M.O."/>
        </authorList>
    </citation>
    <scope>NUCLEOTIDE SEQUENCE [LARGE SCALE GENOMIC DNA]</scope>
    <source>
        <strain evidence="2 3">P1</strain>
    </source>
</reference>